<comment type="subunit">
    <text evidence="8">Homodimer. Interacts with FtsZ.</text>
</comment>
<keyword evidence="5" id="KW-0717">Septation</keyword>
<evidence type="ECO:0000256" key="10">
    <source>
        <dbReference type="SAM" id="MobiDB-lite"/>
    </source>
</evidence>
<evidence type="ECO:0000313" key="12">
    <source>
        <dbReference type="EMBL" id="OUP69276.1"/>
    </source>
</evidence>
<dbReference type="GO" id="GO:0000921">
    <property type="term" value="P:septin ring assembly"/>
    <property type="evidence" value="ECO:0007669"/>
    <property type="project" value="TreeGrafter"/>
</dbReference>
<dbReference type="SUPFAM" id="SSF102829">
    <property type="entry name" value="Cell division protein ZapA-like"/>
    <property type="match status" value="1"/>
</dbReference>
<dbReference type="GO" id="GO:0032153">
    <property type="term" value="C:cell division site"/>
    <property type="evidence" value="ECO:0007669"/>
    <property type="project" value="TreeGrafter"/>
</dbReference>
<dbReference type="OrthoDB" id="1853081at2"/>
<dbReference type="RefSeq" id="WP_006876719.1">
    <property type="nucleotide sequence ID" value="NZ_CABIWA010000005.1"/>
</dbReference>
<reference evidence="12" key="3">
    <citation type="journal article" date="2018" name="BMC Genomics">
        <title>Whole genome sequencing and function prediction of 133 gut anaerobes isolated from chicken caecum in pure cultures.</title>
        <authorList>
            <person name="Medvecky M."/>
            <person name="Cejkova D."/>
            <person name="Polansky O."/>
            <person name="Karasova D."/>
            <person name="Kubasova T."/>
            <person name="Cizek A."/>
            <person name="Rychlik I."/>
        </authorList>
    </citation>
    <scope>NUCLEOTIDE SEQUENCE</scope>
    <source>
        <strain evidence="12">An175</strain>
    </source>
</reference>
<keyword evidence="3" id="KW-0963">Cytoplasm</keyword>
<dbReference type="GO" id="GO:0005829">
    <property type="term" value="C:cytosol"/>
    <property type="evidence" value="ECO:0007669"/>
    <property type="project" value="TreeGrafter"/>
</dbReference>
<dbReference type="EMBL" id="CZBE01000015">
    <property type="protein sequence ID" value="CUP88518.1"/>
    <property type="molecule type" value="Genomic_DNA"/>
</dbReference>
<dbReference type="PANTHER" id="PTHR34981">
    <property type="entry name" value="CELL DIVISION PROTEIN ZAPA"/>
    <property type="match status" value="1"/>
</dbReference>
<dbReference type="InterPro" id="IPR053712">
    <property type="entry name" value="Bac_CellDiv_Activator"/>
</dbReference>
<reference evidence="13 16" key="4">
    <citation type="submission" date="2018-08" db="EMBL/GenBank/DDBJ databases">
        <title>A genome reference for cultivated species of the human gut microbiota.</title>
        <authorList>
            <person name="Zou Y."/>
            <person name="Xue W."/>
            <person name="Luo G."/>
        </authorList>
    </citation>
    <scope>NUCLEOTIDE SEQUENCE [LARGE SCALE GENOMIC DNA]</scope>
    <source>
        <strain evidence="13 16">TF05-12AC</strain>
    </source>
</reference>
<sequence>MNTFNRVRIVVNGVHYTISTAEPEEYVQQLAQELDEQIRGVIDKNPSISFNDVMVLCAINYIDAYKRSEENADRMRTQISEYLEDAAKARIELDEVKRENAHLRRQLDGRETKGQTKLEEK</sequence>
<gene>
    <name evidence="11" type="primary">zapA</name>
    <name evidence="12" type="ORF">B5F11_09290</name>
    <name evidence="13" type="ORF">DXC40_11495</name>
    <name evidence="11" type="ORF">ERS852551_02262</name>
</gene>
<dbReference type="GO" id="GO:0043093">
    <property type="term" value="P:FtsZ-dependent cytokinesis"/>
    <property type="evidence" value="ECO:0007669"/>
    <property type="project" value="TreeGrafter"/>
</dbReference>
<dbReference type="Pfam" id="PF05164">
    <property type="entry name" value="ZapA"/>
    <property type="match status" value="1"/>
</dbReference>
<evidence type="ECO:0000256" key="6">
    <source>
        <dbReference type="ARBA" id="ARBA00023306"/>
    </source>
</evidence>
<keyword evidence="6" id="KW-0131">Cell cycle</keyword>
<organism evidence="11 14">
    <name type="scientific">Anaerotruncus colihominis</name>
    <dbReference type="NCBI Taxonomy" id="169435"/>
    <lineage>
        <taxon>Bacteria</taxon>
        <taxon>Bacillati</taxon>
        <taxon>Bacillota</taxon>
        <taxon>Clostridia</taxon>
        <taxon>Eubacteriales</taxon>
        <taxon>Oscillospiraceae</taxon>
        <taxon>Anaerotruncus</taxon>
    </lineage>
</organism>
<evidence type="ECO:0000313" key="16">
    <source>
        <dbReference type="Proteomes" id="UP000260828"/>
    </source>
</evidence>
<evidence type="ECO:0000313" key="11">
    <source>
        <dbReference type="EMBL" id="CUP88518.1"/>
    </source>
</evidence>
<reference evidence="15" key="2">
    <citation type="submission" date="2017-04" db="EMBL/GenBank/DDBJ databases">
        <title>Function of individual gut microbiota members based on whole genome sequencing of pure cultures obtained from chicken caecum.</title>
        <authorList>
            <person name="Medvecky M."/>
            <person name="Cejkova D."/>
            <person name="Polansky O."/>
            <person name="Karasova D."/>
            <person name="Kubasova T."/>
            <person name="Cizek A."/>
            <person name="Rychlik I."/>
        </authorList>
    </citation>
    <scope>NUCLEOTIDE SEQUENCE [LARGE SCALE GENOMIC DNA]</scope>
    <source>
        <strain evidence="15">An175</strain>
    </source>
</reference>
<evidence type="ECO:0000256" key="2">
    <source>
        <dbReference type="ARBA" id="ARBA00015195"/>
    </source>
</evidence>
<evidence type="ECO:0000256" key="9">
    <source>
        <dbReference type="ARBA" id="ARBA00033158"/>
    </source>
</evidence>
<dbReference type="Proteomes" id="UP000260828">
    <property type="component" value="Unassembled WGS sequence"/>
</dbReference>
<evidence type="ECO:0000256" key="4">
    <source>
        <dbReference type="ARBA" id="ARBA00022618"/>
    </source>
</evidence>
<feature type="region of interest" description="Disordered" evidence="10">
    <location>
        <begin position="102"/>
        <end position="121"/>
    </location>
</feature>
<comment type="subcellular location">
    <subcellularLocation>
        <location evidence="1">Cytoplasm</location>
    </subcellularLocation>
</comment>
<evidence type="ECO:0000313" key="13">
    <source>
        <dbReference type="EMBL" id="RGE66867.1"/>
    </source>
</evidence>
<dbReference type="GO" id="GO:0000917">
    <property type="term" value="P:division septum assembly"/>
    <property type="evidence" value="ECO:0007669"/>
    <property type="project" value="UniProtKB-KW"/>
</dbReference>
<dbReference type="EMBL" id="QVME01000006">
    <property type="protein sequence ID" value="RGE66867.1"/>
    <property type="molecule type" value="Genomic_DNA"/>
</dbReference>
<dbReference type="Proteomes" id="UP000196386">
    <property type="component" value="Unassembled WGS sequence"/>
</dbReference>
<protein>
    <recommendedName>
        <fullName evidence="2">Cell division protein ZapA</fullName>
    </recommendedName>
    <alternativeName>
        <fullName evidence="9">Z ring-associated protein ZapA</fullName>
    </alternativeName>
</protein>
<name>A0A174RYU4_9FIRM</name>
<evidence type="ECO:0000256" key="8">
    <source>
        <dbReference type="ARBA" id="ARBA00026068"/>
    </source>
</evidence>
<evidence type="ECO:0000256" key="3">
    <source>
        <dbReference type="ARBA" id="ARBA00022490"/>
    </source>
</evidence>
<dbReference type="InterPro" id="IPR007838">
    <property type="entry name" value="Cell_div_ZapA-like"/>
</dbReference>
<dbReference type="Proteomes" id="UP000095765">
    <property type="component" value="Unassembled WGS sequence"/>
</dbReference>
<dbReference type="GO" id="GO:0030428">
    <property type="term" value="C:cell septum"/>
    <property type="evidence" value="ECO:0007669"/>
    <property type="project" value="TreeGrafter"/>
</dbReference>
<reference evidence="11 14" key="1">
    <citation type="submission" date="2015-09" db="EMBL/GenBank/DDBJ databases">
        <authorList>
            <consortium name="Pathogen Informatics"/>
        </authorList>
    </citation>
    <scope>NUCLEOTIDE SEQUENCE [LARGE SCALE GENOMIC DNA]</scope>
    <source>
        <strain evidence="11 14">2789STDY5834939</strain>
    </source>
</reference>
<evidence type="ECO:0000313" key="14">
    <source>
        <dbReference type="Proteomes" id="UP000095765"/>
    </source>
</evidence>
<dbReference type="PANTHER" id="PTHR34981:SF1">
    <property type="entry name" value="CELL DIVISION PROTEIN ZAPA"/>
    <property type="match status" value="1"/>
</dbReference>
<evidence type="ECO:0000256" key="5">
    <source>
        <dbReference type="ARBA" id="ARBA00023210"/>
    </source>
</evidence>
<dbReference type="AlphaFoldDB" id="A0A174RYU4"/>
<evidence type="ECO:0000313" key="15">
    <source>
        <dbReference type="Proteomes" id="UP000196386"/>
    </source>
</evidence>
<evidence type="ECO:0000256" key="7">
    <source>
        <dbReference type="ARBA" id="ARBA00024910"/>
    </source>
</evidence>
<dbReference type="Gene3D" id="6.10.250.790">
    <property type="match status" value="1"/>
</dbReference>
<accession>A0A174RYU4</accession>
<dbReference type="GeneID" id="72464051"/>
<comment type="function">
    <text evidence="7">Activator of cell division through the inhibition of FtsZ GTPase activity, therefore promoting FtsZ assembly into bundles of protofilaments necessary for the formation of the division Z ring. It is recruited early at mid-cell but it is not essential for cell division.</text>
</comment>
<dbReference type="EMBL" id="NFKP01000010">
    <property type="protein sequence ID" value="OUP69276.1"/>
    <property type="molecule type" value="Genomic_DNA"/>
</dbReference>
<keyword evidence="4 12" id="KW-0132">Cell division</keyword>
<proteinExistence type="predicted"/>
<evidence type="ECO:0000256" key="1">
    <source>
        <dbReference type="ARBA" id="ARBA00004496"/>
    </source>
</evidence>
<dbReference type="InterPro" id="IPR036192">
    <property type="entry name" value="Cell_div_ZapA-like_sf"/>
</dbReference>